<dbReference type="GO" id="GO:0007165">
    <property type="term" value="P:signal transduction"/>
    <property type="evidence" value="ECO:0007669"/>
    <property type="project" value="InterPro"/>
</dbReference>
<reference evidence="8" key="1">
    <citation type="submission" date="2016-10" db="EMBL/GenBank/DDBJ databases">
        <authorList>
            <person name="Varghese N."/>
            <person name="Submissions S."/>
        </authorList>
    </citation>
    <scope>NUCLEOTIDE SEQUENCE [LARGE SCALE GENOMIC DNA]</scope>
    <source>
        <strain evidence="8">CGMCC 1.11014</strain>
    </source>
</reference>
<dbReference type="Gene3D" id="3.30.70.270">
    <property type="match status" value="1"/>
</dbReference>
<dbReference type="STRING" id="1035707.SAMN05216552_1007175"/>
<comment type="catalytic activity">
    <reaction evidence="2">
        <text>2 GTP = 3',3'-c-di-GMP + 2 diphosphate</text>
        <dbReference type="Rhea" id="RHEA:24898"/>
        <dbReference type="ChEBI" id="CHEBI:33019"/>
        <dbReference type="ChEBI" id="CHEBI:37565"/>
        <dbReference type="ChEBI" id="CHEBI:58805"/>
        <dbReference type="EC" id="2.7.7.65"/>
    </reaction>
</comment>
<dbReference type="FunFam" id="3.30.70.270:FF:000001">
    <property type="entry name" value="Diguanylate cyclase domain protein"/>
    <property type="match status" value="1"/>
</dbReference>
<dbReference type="Pfam" id="PF00990">
    <property type="entry name" value="GGDEF"/>
    <property type="match status" value="1"/>
</dbReference>
<dbReference type="CDD" id="cd01949">
    <property type="entry name" value="GGDEF"/>
    <property type="match status" value="1"/>
</dbReference>
<dbReference type="GO" id="GO:0052621">
    <property type="term" value="F:diguanylate cyclase activity"/>
    <property type="evidence" value="ECO:0007669"/>
    <property type="project" value="UniProtKB-EC"/>
</dbReference>
<evidence type="ECO:0000256" key="2">
    <source>
        <dbReference type="ARBA" id="ARBA00034247"/>
    </source>
</evidence>
<evidence type="ECO:0000313" key="8">
    <source>
        <dbReference type="Proteomes" id="UP000199391"/>
    </source>
</evidence>
<evidence type="ECO:0000259" key="5">
    <source>
        <dbReference type="PROSITE" id="PS50885"/>
    </source>
</evidence>
<dbReference type="GO" id="GO:0016020">
    <property type="term" value="C:membrane"/>
    <property type="evidence" value="ECO:0007669"/>
    <property type="project" value="InterPro"/>
</dbReference>
<dbReference type="Gene3D" id="6.10.340.10">
    <property type="match status" value="1"/>
</dbReference>
<keyword evidence="4" id="KW-0812">Transmembrane</keyword>
<dbReference type="SUPFAM" id="SSF55073">
    <property type="entry name" value="Nucleotide cyclase"/>
    <property type="match status" value="1"/>
</dbReference>
<dbReference type="InterPro" id="IPR003660">
    <property type="entry name" value="HAMP_dom"/>
</dbReference>
<feature type="transmembrane region" description="Helical" evidence="4">
    <location>
        <begin position="12"/>
        <end position="31"/>
    </location>
</feature>
<feature type="coiled-coil region" evidence="3">
    <location>
        <begin position="240"/>
        <end position="271"/>
    </location>
</feature>
<dbReference type="PROSITE" id="PS50887">
    <property type="entry name" value="GGDEF"/>
    <property type="match status" value="1"/>
</dbReference>
<dbReference type="SMART" id="SM00267">
    <property type="entry name" value="GGDEF"/>
    <property type="match status" value="1"/>
</dbReference>
<dbReference type="EC" id="2.7.7.65" evidence="1"/>
<keyword evidence="4" id="KW-0472">Membrane</keyword>
<dbReference type="AlphaFoldDB" id="A0A1I7I820"/>
<keyword evidence="4" id="KW-1133">Transmembrane helix</keyword>
<sequence length="436" mass="47736">MNGSLAARLLRIIFGCYFLVTLAVTCAQLAAEYRHTELRLTAEIEAMRHTFGPGITDALWRFNGEVLGGILTGVKALPIVIGVKVEDEQGKLLRAAGTVTGADGQRLTAAGGALVPDTAPPGMFDRVFSRGFDAVHVDEAGGRHRVGRWTVYSSQRVVLRQVEYGFLLILVNSVIKTLALWFIFLFVIRRALGQPLRQMSEFVGQLNIDNIGDREFTLKARGRHELHLLTDKLNQMAGTLRRSVAENAALYKELQEMNRTLESQVAERTSELRRVASTDTLTGLHNRRKLDEVLTYETERVQRYGGELAVVLIDIDHFKLTNDTYGHPVGDRVLTAVAAILGTGARSIDSVGRWGGEEFMVVCPQTDAGGAAALAEQLRQRIAAAEFPVAGRKTCSFGVAALAPGESLALLLVRADTALYRAKQEGRNKVIQDAVN</sequence>
<keyword evidence="3" id="KW-0175">Coiled coil</keyword>
<dbReference type="InterPro" id="IPR050469">
    <property type="entry name" value="Diguanylate_Cyclase"/>
</dbReference>
<accession>A0A1I7I820</accession>
<dbReference type="Proteomes" id="UP000199391">
    <property type="component" value="Unassembled WGS sequence"/>
</dbReference>
<feature type="transmembrane region" description="Helical" evidence="4">
    <location>
        <begin position="164"/>
        <end position="188"/>
    </location>
</feature>
<dbReference type="PANTHER" id="PTHR45138:SF9">
    <property type="entry name" value="DIGUANYLATE CYCLASE DGCM-RELATED"/>
    <property type="match status" value="1"/>
</dbReference>
<dbReference type="OrthoDB" id="9813903at2"/>
<dbReference type="InterPro" id="IPR029787">
    <property type="entry name" value="Nucleotide_cyclase"/>
</dbReference>
<dbReference type="RefSeq" id="WP_093555394.1">
    <property type="nucleotide sequence ID" value="NZ_FPBO01000007.1"/>
</dbReference>
<evidence type="ECO:0000256" key="4">
    <source>
        <dbReference type="SAM" id="Phobius"/>
    </source>
</evidence>
<evidence type="ECO:0000256" key="1">
    <source>
        <dbReference type="ARBA" id="ARBA00012528"/>
    </source>
</evidence>
<evidence type="ECO:0000313" key="7">
    <source>
        <dbReference type="EMBL" id="SFU69097.1"/>
    </source>
</evidence>
<dbReference type="InterPro" id="IPR000160">
    <property type="entry name" value="GGDEF_dom"/>
</dbReference>
<keyword evidence="8" id="KW-1185">Reference proteome</keyword>
<feature type="domain" description="GGDEF" evidence="6">
    <location>
        <begin position="306"/>
        <end position="435"/>
    </location>
</feature>
<evidence type="ECO:0000259" key="6">
    <source>
        <dbReference type="PROSITE" id="PS50887"/>
    </source>
</evidence>
<organism evidence="7 8">
    <name type="scientific">Pseudoduganella namucuonensis</name>
    <dbReference type="NCBI Taxonomy" id="1035707"/>
    <lineage>
        <taxon>Bacteria</taxon>
        <taxon>Pseudomonadati</taxon>
        <taxon>Pseudomonadota</taxon>
        <taxon>Betaproteobacteria</taxon>
        <taxon>Burkholderiales</taxon>
        <taxon>Oxalobacteraceae</taxon>
        <taxon>Telluria group</taxon>
        <taxon>Pseudoduganella</taxon>
    </lineage>
</organism>
<evidence type="ECO:0000256" key="3">
    <source>
        <dbReference type="SAM" id="Coils"/>
    </source>
</evidence>
<feature type="domain" description="HAMP" evidence="5">
    <location>
        <begin position="190"/>
        <end position="245"/>
    </location>
</feature>
<protein>
    <recommendedName>
        <fullName evidence="1">diguanylate cyclase</fullName>
        <ecNumber evidence="1">2.7.7.65</ecNumber>
    </recommendedName>
</protein>
<dbReference type="NCBIfam" id="TIGR00254">
    <property type="entry name" value="GGDEF"/>
    <property type="match status" value="1"/>
</dbReference>
<dbReference type="EMBL" id="FPBO01000007">
    <property type="protein sequence ID" value="SFU69097.1"/>
    <property type="molecule type" value="Genomic_DNA"/>
</dbReference>
<dbReference type="PROSITE" id="PS50885">
    <property type="entry name" value="HAMP"/>
    <property type="match status" value="1"/>
</dbReference>
<gene>
    <name evidence="7" type="ORF">SAMN05216552_1007175</name>
</gene>
<name>A0A1I7I820_9BURK</name>
<dbReference type="InterPro" id="IPR043128">
    <property type="entry name" value="Rev_trsase/Diguanyl_cyclase"/>
</dbReference>
<dbReference type="PANTHER" id="PTHR45138">
    <property type="entry name" value="REGULATORY COMPONENTS OF SENSORY TRANSDUCTION SYSTEM"/>
    <property type="match status" value="1"/>
</dbReference>
<proteinExistence type="predicted"/>